<name>A0A6A4GET8_9AGAR</name>
<feature type="region of interest" description="Disordered" evidence="1">
    <location>
        <begin position="289"/>
        <end position="309"/>
    </location>
</feature>
<dbReference type="EMBL" id="ML770274">
    <property type="protein sequence ID" value="KAE9383951.1"/>
    <property type="molecule type" value="Genomic_DNA"/>
</dbReference>
<evidence type="ECO:0000313" key="2">
    <source>
        <dbReference type="EMBL" id="KAE9383951.1"/>
    </source>
</evidence>
<dbReference type="AlphaFoldDB" id="A0A6A4GET8"/>
<reference evidence="2" key="1">
    <citation type="journal article" date="2019" name="Environ. Microbiol.">
        <title>Fungal ecological strategies reflected in gene transcription - a case study of two litter decomposers.</title>
        <authorList>
            <person name="Barbi F."/>
            <person name="Kohler A."/>
            <person name="Barry K."/>
            <person name="Baskaran P."/>
            <person name="Daum C."/>
            <person name="Fauchery L."/>
            <person name="Ihrmark K."/>
            <person name="Kuo A."/>
            <person name="LaButti K."/>
            <person name="Lipzen A."/>
            <person name="Morin E."/>
            <person name="Grigoriev I.V."/>
            <person name="Henrissat B."/>
            <person name="Lindahl B."/>
            <person name="Martin F."/>
        </authorList>
    </citation>
    <scope>NUCLEOTIDE SEQUENCE</scope>
    <source>
        <strain evidence="2">JB14</strain>
    </source>
</reference>
<proteinExistence type="predicted"/>
<feature type="region of interest" description="Disordered" evidence="1">
    <location>
        <begin position="187"/>
        <end position="248"/>
    </location>
</feature>
<sequence length="309" mass="34312">MNDNLSSAASIIQKAIMNEIYRVAPKPPRAAQLTGSDCTFSCYVNDGRGDLKSCGTVIRMCTIHNHHDRPCGTPIDITQPLSLVDRTLIMGLAVIYQQITGHSWSLTHRPTATFWSCFPVLPLPSPRNAKAYLEAVQKHVQDGIMRFTTNHPDETSVAERIRPPLDGLLGWHDVWSEDGSYNAAAHPSVEYNSEEEKTVNAIAPEVSRSREAPNEEETRDTRSYRPSTVSPPPDIPRNVSDNKRTRHSVQKVFKARGDGTSVRYTEVNSPTHAACSATRRRKYQGTILIPDSDGEDEAVHKAKRARASS</sequence>
<accession>A0A6A4GET8</accession>
<keyword evidence="3" id="KW-1185">Reference proteome</keyword>
<evidence type="ECO:0000313" key="3">
    <source>
        <dbReference type="Proteomes" id="UP000799118"/>
    </source>
</evidence>
<protein>
    <submittedName>
        <fullName evidence="2">Uncharacterized protein</fullName>
    </submittedName>
</protein>
<organism evidence="2 3">
    <name type="scientific">Gymnopus androsaceus JB14</name>
    <dbReference type="NCBI Taxonomy" id="1447944"/>
    <lineage>
        <taxon>Eukaryota</taxon>
        <taxon>Fungi</taxon>
        <taxon>Dikarya</taxon>
        <taxon>Basidiomycota</taxon>
        <taxon>Agaricomycotina</taxon>
        <taxon>Agaricomycetes</taxon>
        <taxon>Agaricomycetidae</taxon>
        <taxon>Agaricales</taxon>
        <taxon>Marasmiineae</taxon>
        <taxon>Omphalotaceae</taxon>
        <taxon>Gymnopus</taxon>
    </lineage>
</organism>
<dbReference type="Proteomes" id="UP000799118">
    <property type="component" value="Unassembled WGS sequence"/>
</dbReference>
<evidence type="ECO:0000256" key="1">
    <source>
        <dbReference type="SAM" id="MobiDB-lite"/>
    </source>
</evidence>
<gene>
    <name evidence="2" type="ORF">BT96DRAFT_1008602</name>
</gene>